<evidence type="ECO:0000256" key="2">
    <source>
        <dbReference type="ARBA" id="ARBA00022801"/>
    </source>
</evidence>
<dbReference type="PANTHER" id="PTHR43046">
    <property type="entry name" value="GDP-MANNOSE MANNOSYL HYDROLASE"/>
    <property type="match status" value="1"/>
</dbReference>
<gene>
    <name evidence="6" type="ORF">A33O_22197</name>
</gene>
<dbReference type="InterPro" id="IPR015797">
    <property type="entry name" value="NUDIX_hydrolase-like_dom_sf"/>
</dbReference>
<dbReference type="Proteomes" id="UP000004622">
    <property type="component" value="Unassembled WGS sequence"/>
</dbReference>
<dbReference type="PROSITE" id="PS51462">
    <property type="entry name" value="NUDIX"/>
    <property type="match status" value="1"/>
</dbReference>
<organism evidence="6 7">
    <name type="scientific">Nitratireductor aquibiodomus RA22</name>
    <dbReference type="NCBI Taxonomy" id="1189611"/>
    <lineage>
        <taxon>Bacteria</taxon>
        <taxon>Pseudomonadati</taxon>
        <taxon>Pseudomonadota</taxon>
        <taxon>Alphaproteobacteria</taxon>
        <taxon>Hyphomicrobiales</taxon>
        <taxon>Phyllobacteriaceae</taxon>
        <taxon>Nitratireductor</taxon>
    </lineage>
</organism>
<dbReference type="EMBL" id="AJXZ01000071">
    <property type="protein sequence ID" value="EIM71881.1"/>
    <property type="molecule type" value="Genomic_DNA"/>
</dbReference>
<dbReference type="SUPFAM" id="SSF55811">
    <property type="entry name" value="Nudix"/>
    <property type="match status" value="1"/>
</dbReference>
<dbReference type="Pfam" id="PF00293">
    <property type="entry name" value="NUDIX"/>
    <property type="match status" value="1"/>
</dbReference>
<comment type="cofactor">
    <cofactor evidence="1">
        <name>Mg(2+)</name>
        <dbReference type="ChEBI" id="CHEBI:18420"/>
    </cofactor>
</comment>
<proteinExistence type="inferred from homology"/>
<sequence>MLLQRKAGSEGWSLPAGGIEPGETPEDALHREVLEETGGCIEAAVLVAVLGGNGFRYRYPNGDLVEYTVAVFRCELASVDLVPADPETQELRFFSQADMPGLAQPYPETVLF</sequence>
<feature type="region of interest" description="Disordered" evidence="4">
    <location>
        <begin position="1"/>
        <end position="25"/>
    </location>
</feature>
<evidence type="ECO:0000256" key="3">
    <source>
        <dbReference type="RuleBase" id="RU003476"/>
    </source>
</evidence>
<protein>
    <submittedName>
        <fullName evidence="6">NUDIX-like protein</fullName>
    </submittedName>
</protein>
<dbReference type="Gene3D" id="3.90.79.10">
    <property type="entry name" value="Nucleoside Triphosphate Pyrophosphohydrolase"/>
    <property type="match status" value="1"/>
</dbReference>
<evidence type="ECO:0000313" key="6">
    <source>
        <dbReference type="EMBL" id="EIM71881.1"/>
    </source>
</evidence>
<evidence type="ECO:0000256" key="4">
    <source>
        <dbReference type="SAM" id="MobiDB-lite"/>
    </source>
</evidence>
<dbReference type="AlphaFoldDB" id="I5BQM9"/>
<comment type="caution">
    <text evidence="6">The sequence shown here is derived from an EMBL/GenBank/DDBJ whole genome shotgun (WGS) entry which is preliminary data.</text>
</comment>
<dbReference type="GO" id="GO:0016787">
    <property type="term" value="F:hydrolase activity"/>
    <property type="evidence" value="ECO:0007669"/>
    <property type="project" value="UniProtKB-KW"/>
</dbReference>
<dbReference type="PROSITE" id="PS00893">
    <property type="entry name" value="NUDIX_BOX"/>
    <property type="match status" value="1"/>
</dbReference>
<evidence type="ECO:0000256" key="1">
    <source>
        <dbReference type="ARBA" id="ARBA00001946"/>
    </source>
</evidence>
<dbReference type="InterPro" id="IPR020084">
    <property type="entry name" value="NUDIX_hydrolase_CS"/>
</dbReference>
<reference evidence="6 7" key="1">
    <citation type="journal article" date="2012" name="J. Bacteriol.">
        <title>Genome Sequence of Nitratireductor aquibiodomus Strain RA22.</title>
        <authorList>
            <person name="Singh A."/>
            <person name="Jangir P.K."/>
            <person name="Kumari C."/>
            <person name="Sharma R."/>
        </authorList>
    </citation>
    <scope>NUCLEOTIDE SEQUENCE [LARGE SCALE GENOMIC DNA]</scope>
    <source>
        <strain evidence="6 7">RA22</strain>
    </source>
</reference>
<keyword evidence="2 3" id="KW-0378">Hydrolase</keyword>
<accession>I5BQM9</accession>
<name>I5BQM9_9HYPH</name>
<dbReference type="PRINTS" id="PR00502">
    <property type="entry name" value="NUDIXFAMILY"/>
</dbReference>
<evidence type="ECO:0000313" key="7">
    <source>
        <dbReference type="Proteomes" id="UP000004622"/>
    </source>
</evidence>
<dbReference type="InterPro" id="IPR000086">
    <property type="entry name" value="NUDIX_hydrolase_dom"/>
</dbReference>
<feature type="domain" description="Nudix hydrolase" evidence="5">
    <location>
        <begin position="1"/>
        <end position="112"/>
    </location>
</feature>
<comment type="similarity">
    <text evidence="3">Belongs to the Nudix hydrolase family.</text>
</comment>
<evidence type="ECO:0000259" key="5">
    <source>
        <dbReference type="PROSITE" id="PS51462"/>
    </source>
</evidence>
<dbReference type="InterPro" id="IPR020476">
    <property type="entry name" value="Nudix_hydrolase"/>
</dbReference>
<dbReference type="PATRIC" id="fig|1189611.3.peg.4454"/>
<dbReference type="PANTHER" id="PTHR43046:SF2">
    <property type="entry name" value="8-OXO-DGTP DIPHOSPHATASE-RELATED"/>
    <property type="match status" value="1"/>
</dbReference>